<dbReference type="GO" id="GO:0004180">
    <property type="term" value="F:carboxypeptidase activity"/>
    <property type="evidence" value="ECO:0007669"/>
    <property type="project" value="UniProtKB-KW"/>
</dbReference>
<sequence>MWPGDGCSLFYSSYLSRHQTLSTLNIFPSQSKIQHAFVHPGKLPAAFCLVVLLFVGLSHSAQAQYQLHGTVIDKDTQQPLPFASIGVKNTGSGTASNENGEFVLNLKSLPQTLIVSELAHVRDTVRITSVDKPVQIALGSATIALPEVKVGSYAFQLVDRAYRQMQKNYDKKFYGKAFYRQVTRINDEPTELQEVVWNVKSNNARIEGTDIAQGRYAAKPSLMNFSNFSLYTKSYGLYDAQADSTKSLALLSPNLVKNYYLELVGILEQGEGGIAEIKFETRPELTKYHAEGTIWLDVDTYKVVRFKIATPNFTANASNPAYKFKNTKLEFDMAFQNSEEPASPLDYIKTNLTFDILQPGKPVAKMNVSSFTFFYETSETPADVSYAKVSTRDRDLEAIKNTKYDPEFWANNSVVKRTPLEDEVIESFEQKGAFGTMVPPKARSSK</sequence>
<protein>
    <submittedName>
        <fullName evidence="1">Carboxypeptidase-like regulatory domain-containing protein</fullName>
    </submittedName>
</protein>
<dbReference type="Pfam" id="PF13715">
    <property type="entry name" value="CarbopepD_reg_2"/>
    <property type="match status" value="1"/>
</dbReference>
<dbReference type="Gene3D" id="2.60.40.1120">
    <property type="entry name" value="Carboxypeptidase-like, regulatory domain"/>
    <property type="match status" value="1"/>
</dbReference>
<dbReference type="AlphaFoldDB" id="A0A5B8A4U6"/>
<keyword evidence="1" id="KW-0378">Hydrolase</keyword>
<dbReference type="EMBL" id="CP040896">
    <property type="protein sequence ID" value="QDA61212.1"/>
    <property type="molecule type" value="Genomic_DNA"/>
</dbReference>
<dbReference type="InterPro" id="IPR008969">
    <property type="entry name" value="CarboxyPept-like_regulatory"/>
</dbReference>
<evidence type="ECO:0000313" key="1">
    <source>
        <dbReference type="EMBL" id="QDA61212.1"/>
    </source>
</evidence>
<dbReference type="Proteomes" id="UP000305398">
    <property type="component" value="Chromosome"/>
</dbReference>
<accession>A0A5B8A4U6</accession>
<dbReference type="KEGG" id="hyj:FHG12_14385"/>
<reference evidence="1 2" key="1">
    <citation type="submission" date="2019-06" db="EMBL/GenBank/DDBJ databases">
        <authorList>
            <person name="Srinivasan S."/>
        </authorList>
    </citation>
    <scope>NUCLEOTIDE SEQUENCE [LARGE SCALE GENOMIC DNA]</scope>
    <source>
        <strain evidence="1 2">17J68-5</strain>
    </source>
</reference>
<keyword evidence="2" id="KW-1185">Reference proteome</keyword>
<dbReference type="OrthoDB" id="1489599at2"/>
<evidence type="ECO:0000313" key="2">
    <source>
        <dbReference type="Proteomes" id="UP000305398"/>
    </source>
</evidence>
<gene>
    <name evidence="1" type="ORF">FHG12_14385</name>
</gene>
<name>A0A5B8A4U6_9BACT</name>
<proteinExistence type="predicted"/>
<dbReference type="SUPFAM" id="SSF49464">
    <property type="entry name" value="Carboxypeptidase regulatory domain-like"/>
    <property type="match status" value="1"/>
</dbReference>
<keyword evidence="1" id="KW-0121">Carboxypeptidase</keyword>
<organism evidence="1 2">
    <name type="scientific">Hymenobacter jejuensis</name>
    <dbReference type="NCBI Taxonomy" id="2502781"/>
    <lineage>
        <taxon>Bacteria</taxon>
        <taxon>Pseudomonadati</taxon>
        <taxon>Bacteroidota</taxon>
        <taxon>Cytophagia</taxon>
        <taxon>Cytophagales</taxon>
        <taxon>Hymenobacteraceae</taxon>
        <taxon>Hymenobacter</taxon>
    </lineage>
</organism>
<keyword evidence="1" id="KW-0645">Protease</keyword>